<sequence length="140" mass="15135">MATMKLDIVTAEGVVFSEDVDVVVAPGIEGQLGILPHHAPLMTALQAGELRVRKAGEEFFLAISGGFLEVRPDRIIVLADAAEKAEEIDIARAEEAKRRAEEALSRPAPGVDAARTEAALRRSLTRLKVVEKRKKKKAGI</sequence>
<dbReference type="GO" id="GO:0005886">
    <property type="term" value="C:plasma membrane"/>
    <property type="evidence" value="ECO:0007669"/>
    <property type="project" value="UniProtKB-SubCell"/>
</dbReference>
<dbReference type="HAMAP" id="MF_00530">
    <property type="entry name" value="ATP_synth_epsil_bac"/>
    <property type="match status" value="1"/>
</dbReference>
<dbReference type="PANTHER" id="PTHR13822">
    <property type="entry name" value="ATP SYNTHASE DELTA/EPSILON CHAIN"/>
    <property type="match status" value="1"/>
</dbReference>
<evidence type="ECO:0000259" key="9">
    <source>
        <dbReference type="Pfam" id="PF00401"/>
    </source>
</evidence>
<evidence type="ECO:0000256" key="2">
    <source>
        <dbReference type="ARBA" id="ARBA00005712"/>
    </source>
</evidence>
<evidence type="ECO:0000256" key="3">
    <source>
        <dbReference type="ARBA" id="ARBA00022448"/>
    </source>
</evidence>
<protein>
    <recommendedName>
        <fullName evidence="13">ATP synthase F1 complex delta/epsilon subunit N-terminal domain-containing protein</fullName>
    </recommendedName>
</protein>
<dbReference type="SUPFAM" id="SSF51344">
    <property type="entry name" value="Epsilon subunit of F1F0-ATP synthase N-terminal domain"/>
    <property type="match status" value="1"/>
</dbReference>
<dbReference type="InterPro" id="IPR036794">
    <property type="entry name" value="ATP_F1_dsu/esu_C_sf"/>
</dbReference>
<comment type="subcellular location">
    <subcellularLocation>
        <location evidence="1">Cell membrane</location>
        <topology evidence="1">Peripheral membrane protein</topology>
    </subcellularLocation>
</comment>
<evidence type="ECO:0000256" key="1">
    <source>
        <dbReference type="ARBA" id="ARBA00004202"/>
    </source>
</evidence>
<dbReference type="SUPFAM" id="SSF46604">
    <property type="entry name" value="Epsilon subunit of F1F0-ATP synthase C-terminal domain"/>
    <property type="match status" value="1"/>
</dbReference>
<dbReference type="Gene3D" id="1.20.5.440">
    <property type="entry name" value="ATP synthase delta/epsilon subunit, C-terminal domain"/>
    <property type="match status" value="1"/>
</dbReference>
<keyword evidence="3" id="KW-0813">Transport</keyword>
<keyword evidence="7" id="KW-0139">CF(1)</keyword>
<organism evidence="12">
    <name type="scientific">marine sediment metagenome</name>
    <dbReference type="NCBI Taxonomy" id="412755"/>
    <lineage>
        <taxon>unclassified sequences</taxon>
        <taxon>metagenomes</taxon>
        <taxon>ecological metagenomes</taxon>
    </lineage>
</organism>
<proteinExistence type="inferred from homology"/>
<gene>
    <name evidence="11" type="ORF">S03H2_40794</name>
    <name evidence="12" type="ORF">S06H3_28631</name>
</gene>
<reference evidence="12" key="1">
    <citation type="journal article" date="2014" name="Front. Microbiol.">
        <title>High frequency of phylogenetically diverse reductive dehalogenase-homologous genes in deep subseafloor sedimentary metagenomes.</title>
        <authorList>
            <person name="Kawai M."/>
            <person name="Futagami T."/>
            <person name="Toyoda A."/>
            <person name="Takaki Y."/>
            <person name="Nishi S."/>
            <person name="Hori S."/>
            <person name="Arai W."/>
            <person name="Tsubouchi T."/>
            <person name="Morono Y."/>
            <person name="Uchiyama I."/>
            <person name="Ito T."/>
            <person name="Fujiyama A."/>
            <person name="Inagaki F."/>
            <person name="Takami H."/>
        </authorList>
    </citation>
    <scope>NUCLEOTIDE SEQUENCE</scope>
    <source>
        <strain evidence="12">Expedition CK06-06</strain>
    </source>
</reference>
<evidence type="ECO:0000259" key="10">
    <source>
        <dbReference type="Pfam" id="PF02823"/>
    </source>
</evidence>
<name>X1MG47_9ZZZZ</name>
<dbReference type="Pfam" id="PF02823">
    <property type="entry name" value="ATP-synt_DE_N"/>
    <property type="match status" value="1"/>
</dbReference>
<evidence type="ECO:0000256" key="8">
    <source>
        <dbReference type="ARBA" id="ARBA00023310"/>
    </source>
</evidence>
<dbReference type="AlphaFoldDB" id="X1MG47"/>
<dbReference type="NCBIfam" id="NF009980">
    <property type="entry name" value="PRK13446.1"/>
    <property type="match status" value="1"/>
</dbReference>
<comment type="similarity">
    <text evidence="2">Belongs to the ATPase epsilon chain family.</text>
</comment>
<keyword evidence="4" id="KW-1003">Cell membrane</keyword>
<dbReference type="NCBIfam" id="NF001847">
    <property type="entry name" value="PRK00571.1-4"/>
    <property type="match status" value="1"/>
</dbReference>
<dbReference type="NCBIfam" id="TIGR01216">
    <property type="entry name" value="ATP_synt_epsi"/>
    <property type="match status" value="1"/>
</dbReference>
<dbReference type="NCBIfam" id="NF001846">
    <property type="entry name" value="PRK00571.1-3"/>
    <property type="match status" value="1"/>
</dbReference>
<keyword evidence="8" id="KW-0066">ATP synthesis</keyword>
<feature type="domain" description="ATP synthase F1 complex delta/epsilon subunit N-terminal" evidence="10">
    <location>
        <begin position="4"/>
        <end position="82"/>
    </location>
</feature>
<dbReference type="Gene3D" id="2.60.15.10">
    <property type="entry name" value="F0F1 ATP synthase delta/epsilon subunit, N-terminal"/>
    <property type="match status" value="1"/>
</dbReference>
<dbReference type="InterPro" id="IPR001469">
    <property type="entry name" value="ATP_synth_F1_dsu/esu"/>
</dbReference>
<dbReference type="InterPro" id="IPR020547">
    <property type="entry name" value="ATP_synth_F1_esu_C"/>
</dbReference>
<dbReference type="InterPro" id="IPR020546">
    <property type="entry name" value="ATP_synth_F1_dsu/esu_N"/>
</dbReference>
<evidence type="ECO:0000256" key="7">
    <source>
        <dbReference type="ARBA" id="ARBA00023196"/>
    </source>
</evidence>
<evidence type="ECO:0000256" key="6">
    <source>
        <dbReference type="ARBA" id="ARBA00023136"/>
    </source>
</evidence>
<dbReference type="Pfam" id="PF00401">
    <property type="entry name" value="ATP-synt_DE"/>
    <property type="match status" value="1"/>
</dbReference>
<evidence type="ECO:0000256" key="5">
    <source>
        <dbReference type="ARBA" id="ARBA00023065"/>
    </source>
</evidence>
<evidence type="ECO:0008006" key="13">
    <source>
        <dbReference type="Google" id="ProtNLM"/>
    </source>
</evidence>
<dbReference type="GO" id="GO:0046933">
    <property type="term" value="F:proton-transporting ATP synthase activity, rotational mechanism"/>
    <property type="evidence" value="ECO:0007669"/>
    <property type="project" value="InterPro"/>
</dbReference>
<dbReference type="InterPro" id="IPR036771">
    <property type="entry name" value="ATPsynth_dsu/esu_N"/>
</dbReference>
<accession>X1MG47</accession>
<dbReference type="FunFam" id="2.60.15.10:FF:000001">
    <property type="entry name" value="ATP synthase epsilon chain"/>
    <property type="match status" value="1"/>
</dbReference>
<comment type="caution">
    <text evidence="12">The sequence shown here is derived from an EMBL/GenBank/DDBJ whole genome shotgun (WGS) entry which is preliminary data.</text>
</comment>
<dbReference type="EMBL" id="BARV01016726">
    <property type="protein sequence ID" value="GAI30253.1"/>
    <property type="molecule type" value="Genomic_DNA"/>
</dbReference>
<dbReference type="EMBL" id="BARU01025309">
    <property type="protein sequence ID" value="GAH64922.1"/>
    <property type="molecule type" value="Genomic_DNA"/>
</dbReference>
<keyword evidence="6" id="KW-0472">Membrane</keyword>
<feature type="domain" description="ATP synthase epsilon subunit C-terminal" evidence="9">
    <location>
        <begin position="86"/>
        <end position="131"/>
    </location>
</feature>
<dbReference type="CDD" id="cd12152">
    <property type="entry name" value="F1-ATPase_delta"/>
    <property type="match status" value="1"/>
</dbReference>
<evidence type="ECO:0000313" key="12">
    <source>
        <dbReference type="EMBL" id="GAI30253.1"/>
    </source>
</evidence>
<keyword evidence="5" id="KW-0406">Ion transport</keyword>
<evidence type="ECO:0000256" key="4">
    <source>
        <dbReference type="ARBA" id="ARBA00022475"/>
    </source>
</evidence>
<evidence type="ECO:0000313" key="11">
    <source>
        <dbReference type="EMBL" id="GAH64922.1"/>
    </source>
</evidence>
<dbReference type="PANTHER" id="PTHR13822:SF10">
    <property type="entry name" value="ATP SYNTHASE EPSILON CHAIN, CHLOROPLASTIC"/>
    <property type="match status" value="1"/>
</dbReference>
<dbReference type="GO" id="GO:0045259">
    <property type="term" value="C:proton-transporting ATP synthase complex"/>
    <property type="evidence" value="ECO:0007669"/>
    <property type="project" value="UniProtKB-KW"/>
</dbReference>